<keyword evidence="1" id="KW-0815">Transposition</keyword>
<dbReference type="GO" id="GO:0006313">
    <property type="term" value="P:DNA transposition"/>
    <property type="evidence" value="ECO:0007669"/>
    <property type="project" value="InterPro"/>
</dbReference>
<evidence type="ECO:0000256" key="2">
    <source>
        <dbReference type="ARBA" id="ARBA00023125"/>
    </source>
</evidence>
<name>A0A4D8S4U6_METPR</name>
<dbReference type="GO" id="GO:0004803">
    <property type="term" value="F:transposase activity"/>
    <property type="evidence" value="ECO:0007669"/>
    <property type="project" value="InterPro"/>
</dbReference>
<dbReference type="EMBL" id="CP031156">
    <property type="protein sequence ID" value="QCO30609.1"/>
    <property type="molecule type" value="Genomic_DNA"/>
</dbReference>
<organism evidence="4 5">
    <name type="scientific">Metallosphaera prunae</name>
    <dbReference type="NCBI Taxonomy" id="47304"/>
    <lineage>
        <taxon>Archaea</taxon>
        <taxon>Thermoproteota</taxon>
        <taxon>Thermoprotei</taxon>
        <taxon>Sulfolobales</taxon>
        <taxon>Sulfolobaceae</taxon>
        <taxon>Metallosphaera</taxon>
    </lineage>
</organism>
<evidence type="ECO:0000313" key="4">
    <source>
        <dbReference type="EMBL" id="QCO30609.1"/>
    </source>
</evidence>
<reference evidence="4 5" key="1">
    <citation type="submission" date="2018-07" db="EMBL/GenBank/DDBJ databases">
        <title>Complete Genome Sequences of Extremely Thermoacidophilic, Metal-Mobilizing Type-Strain Members of the Archaeal Family Sulfolobaceae: Acidianus brierleyi DSM-1651T, Acidianus sulfidivorans DSM-18786T, Metallosphaera hakonensis DSM-7519T, and Metallosphaera prunae DSM-10039T.</title>
        <authorList>
            <person name="Counts J.A."/>
            <person name="Kelly R.M."/>
        </authorList>
    </citation>
    <scope>NUCLEOTIDE SEQUENCE [LARGE SCALE GENOMIC DNA]</scope>
    <source>
        <strain evidence="4 5">Ron 12/II</strain>
    </source>
</reference>
<dbReference type="Pfam" id="PF00872">
    <property type="entry name" value="Transposase_mut"/>
    <property type="match status" value="1"/>
</dbReference>
<keyword evidence="2" id="KW-0238">DNA-binding</keyword>
<evidence type="ECO:0000313" key="5">
    <source>
        <dbReference type="Proteomes" id="UP000298568"/>
    </source>
</evidence>
<evidence type="ECO:0000256" key="1">
    <source>
        <dbReference type="ARBA" id="ARBA00022578"/>
    </source>
</evidence>
<protein>
    <submittedName>
        <fullName evidence="4">Transposase</fullName>
    </submittedName>
</protein>
<dbReference type="PANTHER" id="PTHR33217">
    <property type="entry name" value="TRANSPOSASE FOR INSERTION SEQUENCE ELEMENT IS1081"/>
    <property type="match status" value="1"/>
</dbReference>
<proteinExistence type="predicted"/>
<dbReference type="AlphaFoldDB" id="A0A4D8S4U6"/>
<keyword evidence="5" id="KW-1185">Reference proteome</keyword>
<dbReference type="Proteomes" id="UP000298568">
    <property type="component" value="Chromosome"/>
</dbReference>
<dbReference type="GO" id="GO:0003677">
    <property type="term" value="F:DNA binding"/>
    <property type="evidence" value="ECO:0007669"/>
    <property type="project" value="UniProtKB-KW"/>
</dbReference>
<sequence length="131" mass="15264">MRELKLVRNVEEGKAILSSLSELVGKHYAKRAKHLLDASNRYTAFLNFPREVRHYIYTNNTSESFNPYLDVVRQDLGGYFPSSQLLDTYVVAIIRNNSCWKSSPVSHIRHHSYHLKRLHASRFQVMDDEGL</sequence>
<gene>
    <name evidence="4" type="ORF">DFR88_09025</name>
</gene>
<accession>A0A4D8S4U6</accession>
<evidence type="ECO:0000256" key="3">
    <source>
        <dbReference type="ARBA" id="ARBA00023172"/>
    </source>
</evidence>
<dbReference type="PANTHER" id="PTHR33217:SF7">
    <property type="entry name" value="TRANSPOSASE FOR INSERTION SEQUENCE ELEMENT IS1081"/>
    <property type="match status" value="1"/>
</dbReference>
<dbReference type="InterPro" id="IPR001207">
    <property type="entry name" value="Transposase_mutator"/>
</dbReference>
<dbReference type="KEGG" id="mpru:DFR88_09025"/>
<keyword evidence="3" id="KW-0233">DNA recombination</keyword>